<feature type="transmembrane region" description="Helical" evidence="2">
    <location>
        <begin position="151"/>
        <end position="174"/>
    </location>
</feature>
<proteinExistence type="predicted"/>
<feature type="region of interest" description="Disordered" evidence="1">
    <location>
        <begin position="444"/>
        <end position="787"/>
    </location>
</feature>
<keyword evidence="2" id="KW-0472">Membrane</keyword>
<accession>A0A0L6UI78</accession>
<feature type="compositionally biased region" description="Acidic residues" evidence="1">
    <location>
        <begin position="506"/>
        <end position="518"/>
    </location>
</feature>
<organism evidence="3 4">
    <name type="scientific">Puccinia sorghi</name>
    <dbReference type="NCBI Taxonomy" id="27349"/>
    <lineage>
        <taxon>Eukaryota</taxon>
        <taxon>Fungi</taxon>
        <taxon>Dikarya</taxon>
        <taxon>Basidiomycota</taxon>
        <taxon>Pucciniomycotina</taxon>
        <taxon>Pucciniomycetes</taxon>
        <taxon>Pucciniales</taxon>
        <taxon>Pucciniaceae</taxon>
        <taxon>Puccinia</taxon>
    </lineage>
</organism>
<dbReference type="Proteomes" id="UP000037035">
    <property type="component" value="Unassembled WGS sequence"/>
</dbReference>
<keyword evidence="2" id="KW-0812">Transmembrane</keyword>
<dbReference type="EMBL" id="LAVV01011040">
    <property type="protein sequence ID" value="KNZ48264.1"/>
    <property type="molecule type" value="Genomic_DNA"/>
</dbReference>
<name>A0A0L6UI78_9BASI</name>
<feature type="compositionally biased region" description="Polar residues" evidence="1">
    <location>
        <begin position="746"/>
        <end position="755"/>
    </location>
</feature>
<evidence type="ECO:0000256" key="1">
    <source>
        <dbReference type="SAM" id="MobiDB-lite"/>
    </source>
</evidence>
<feature type="compositionally biased region" description="Low complexity" evidence="1">
    <location>
        <begin position="722"/>
        <end position="731"/>
    </location>
</feature>
<dbReference type="STRING" id="27349.A0A0L6UI78"/>
<dbReference type="AlphaFoldDB" id="A0A0L6UI78"/>
<feature type="compositionally biased region" description="Low complexity" evidence="1">
    <location>
        <begin position="472"/>
        <end position="505"/>
    </location>
</feature>
<dbReference type="OrthoDB" id="2507098at2759"/>
<dbReference type="VEuPathDB" id="FungiDB:VP01_578g5"/>
<gene>
    <name evidence="3" type="ORF">VP01_578g5</name>
</gene>
<evidence type="ECO:0000313" key="3">
    <source>
        <dbReference type="EMBL" id="KNZ48264.1"/>
    </source>
</evidence>
<sequence length="787" mass="84586">MAQPLPDWLKPVTLRYQDSNQFTTGLMELPITYSGPSIPLKWPFTSVPSNPITTSSSPAASALPSPQVVQFIDGSGPFTILGDVILTATTTAPPAPTISAAISTPPSAAPSSMPTITSSPTVVLVTTIYIAQSTPVPPSPEGSVTQSYNPLALGFVFLLTIIIILILITTGILIKRHRRRRKIADIVRDYDSPPQEVHYEFNSHLYPQNHGGSQTGRQNYLPTSREQQEVPVVTHQHEDLLDGNMKEKPDMQTEFLLTPQSKPIRTESRWAKFIPKLLLFGGNQKRNRPADFVVRHHEPLPQTAPIYVNPYHDPSVNTNTGERVSKWRMQCGSFSSSALKRPSTITSYRNELPPSDKNLFHQQNTPVKDGGLPDNPRSAFSAIQRGDAQLVFSYNQSSTVSGPRGKSQTRAYQALQETTPPASPLKAKSVEAAVYALLDLTSPRRGVAHSPSPQPKRSIIPTKLFKIPSNPSRSFGSKTKSSRSTGKGSASKRYGDLEPPLLVNECNEEEEEKEDDASMSDGHGTDPGDSPLDFITIPLRSPPRCRRGTPSSVTGLTGVEDSMDSAGRSMPPSNASPQAPLPSSAKRVRPKKVSSPALAGRSSIANTTTFGGEGHHIAPLPRVPGPTSLPALLTSRPSIARVPVPQYTAHDPTTSRCTPLFGRAPADRYSPVHLNDSNPSSQGTHLSHPTPLDGTSRSGPDSSDMCSSAVSPTYPQDPSCAPSNQDSSSISPNPPPPLEPPQTTSANGSHNTRNSSAEDEDILFSGYFGSGSIGNFSGVSEMGILDT</sequence>
<comment type="caution">
    <text evidence="3">The sequence shown here is derived from an EMBL/GenBank/DDBJ whole genome shotgun (WGS) entry which is preliminary data.</text>
</comment>
<evidence type="ECO:0000256" key="2">
    <source>
        <dbReference type="SAM" id="Phobius"/>
    </source>
</evidence>
<evidence type="ECO:0000313" key="4">
    <source>
        <dbReference type="Proteomes" id="UP000037035"/>
    </source>
</evidence>
<keyword evidence="4" id="KW-1185">Reference proteome</keyword>
<feature type="compositionally biased region" description="Polar residues" evidence="1">
    <location>
        <begin position="675"/>
        <end position="716"/>
    </location>
</feature>
<keyword evidence="2" id="KW-1133">Transmembrane helix</keyword>
<protein>
    <submittedName>
        <fullName evidence="3">Uncharacterized protein</fullName>
    </submittedName>
</protein>
<reference evidence="3 4" key="1">
    <citation type="submission" date="2015-08" db="EMBL/GenBank/DDBJ databases">
        <title>Next Generation Sequencing and Analysis of the Genome of Puccinia sorghi L Schw, the Causal Agent of Maize Common Rust.</title>
        <authorList>
            <person name="Rochi L."/>
            <person name="Burguener G."/>
            <person name="Darino M."/>
            <person name="Turjanski A."/>
            <person name="Kreff E."/>
            <person name="Dieguez M.J."/>
            <person name="Sacco F."/>
        </authorList>
    </citation>
    <scope>NUCLEOTIDE SEQUENCE [LARGE SCALE GENOMIC DNA]</scope>
    <source>
        <strain evidence="3 4">RO10H11247</strain>
    </source>
</reference>